<dbReference type="Proteomes" id="UP000705283">
    <property type="component" value="Unassembled WGS sequence"/>
</dbReference>
<dbReference type="GO" id="GO:0003677">
    <property type="term" value="F:DNA binding"/>
    <property type="evidence" value="ECO:0007669"/>
    <property type="project" value="UniProtKB-KW"/>
</dbReference>
<reference evidence="6" key="2">
    <citation type="submission" date="2022-09" db="EMBL/GenBank/DDBJ databases">
        <title>Rouxiella aceris sp. nov., isolated from tree sap and emended description of the genus Rhouxiella.</title>
        <authorList>
            <person name="Kim I.S."/>
        </authorList>
    </citation>
    <scope>NUCLEOTIDE SEQUENCE</scope>
    <source>
        <strain evidence="6">SAP-2</strain>
    </source>
</reference>
<gene>
    <name evidence="6" type="ORF">ITX54_24135</name>
</gene>
<proteinExistence type="inferred from homology"/>
<accession>A0AA40X6V5</accession>
<keyword evidence="4" id="KW-0804">Transcription</keyword>
<dbReference type="RefSeq" id="WP_194978883.1">
    <property type="nucleotide sequence ID" value="NZ_JADMKS010000014.1"/>
</dbReference>
<evidence type="ECO:0000256" key="4">
    <source>
        <dbReference type="ARBA" id="ARBA00023163"/>
    </source>
</evidence>
<dbReference type="EMBL" id="JADMKS010000014">
    <property type="protein sequence ID" value="MBF6639756.1"/>
    <property type="molecule type" value="Genomic_DNA"/>
</dbReference>
<evidence type="ECO:0000256" key="1">
    <source>
        <dbReference type="ARBA" id="ARBA00006157"/>
    </source>
</evidence>
<dbReference type="Gene3D" id="1.10.260.40">
    <property type="entry name" value="lambda repressor-like DNA-binding domains"/>
    <property type="match status" value="1"/>
</dbReference>
<keyword evidence="3" id="KW-0238">DNA-binding</keyword>
<evidence type="ECO:0000313" key="6">
    <source>
        <dbReference type="EMBL" id="MBF6639756.1"/>
    </source>
</evidence>
<evidence type="ECO:0000259" key="5">
    <source>
        <dbReference type="Pfam" id="PF13693"/>
    </source>
</evidence>
<evidence type="ECO:0000256" key="3">
    <source>
        <dbReference type="ARBA" id="ARBA00023125"/>
    </source>
</evidence>
<protein>
    <submittedName>
        <fullName evidence="6">Helix-turn-helix domain-containing protein</fullName>
    </submittedName>
</protein>
<evidence type="ECO:0000256" key="2">
    <source>
        <dbReference type="ARBA" id="ARBA00023015"/>
    </source>
</evidence>
<evidence type="ECO:0000313" key="7">
    <source>
        <dbReference type="Proteomes" id="UP000705283"/>
    </source>
</evidence>
<keyword evidence="2" id="KW-0805">Transcription regulation</keyword>
<dbReference type="SUPFAM" id="SSF47413">
    <property type="entry name" value="lambda repressor-like DNA-binding domains"/>
    <property type="match status" value="1"/>
</dbReference>
<dbReference type="InterPro" id="IPR038722">
    <property type="entry name" value="Ner_HTH_dom"/>
</dbReference>
<dbReference type="Pfam" id="PF13693">
    <property type="entry name" value="HTH_35"/>
    <property type="match status" value="1"/>
</dbReference>
<reference evidence="6" key="1">
    <citation type="submission" date="2020-11" db="EMBL/GenBank/DDBJ databases">
        <authorList>
            <person name="Lee S.D."/>
        </authorList>
    </citation>
    <scope>NUCLEOTIDE SEQUENCE</scope>
    <source>
        <strain evidence="6">SAP-2</strain>
    </source>
</reference>
<organism evidence="6 7">
    <name type="scientific">Rouxiella silvae</name>
    <dbReference type="NCBI Taxonomy" id="1646373"/>
    <lineage>
        <taxon>Bacteria</taxon>
        <taxon>Pseudomonadati</taxon>
        <taxon>Pseudomonadota</taxon>
        <taxon>Gammaproteobacteria</taxon>
        <taxon>Enterobacterales</taxon>
        <taxon>Yersiniaceae</taxon>
        <taxon>Rouxiella</taxon>
    </lineage>
</organism>
<feature type="domain" description="Ner winged helix-turn-helix DNA-binding" evidence="5">
    <location>
        <begin position="5"/>
        <end position="78"/>
    </location>
</feature>
<comment type="similarity">
    <text evidence="1">Belongs to the ner transcriptional regulatory family.</text>
</comment>
<comment type="caution">
    <text evidence="6">The sequence shown here is derived from an EMBL/GenBank/DDBJ whole genome shotgun (WGS) entry which is preliminary data.</text>
</comment>
<name>A0AA40X6V5_9GAMM</name>
<sequence>MEKNNWHHADIIAALHKANTTLAALSRQHGLRSSTLANALSRPWPKGEWLIADRLSIHPSVIWPGRYYGKDGVLKERKARIVRKNI</sequence>
<dbReference type="AlphaFoldDB" id="A0AA40X6V5"/>
<dbReference type="InterPro" id="IPR010982">
    <property type="entry name" value="Lambda_DNA-bd_dom_sf"/>
</dbReference>